<protein>
    <submittedName>
        <fullName evidence="2">Uncharacterized protein</fullName>
    </submittedName>
</protein>
<keyword evidence="1" id="KW-1133">Transmembrane helix</keyword>
<organism evidence="2">
    <name type="scientific">viral metagenome</name>
    <dbReference type="NCBI Taxonomy" id="1070528"/>
    <lineage>
        <taxon>unclassified sequences</taxon>
        <taxon>metagenomes</taxon>
        <taxon>organismal metagenomes</taxon>
    </lineage>
</organism>
<dbReference type="EMBL" id="MN740613">
    <property type="protein sequence ID" value="QHU35843.1"/>
    <property type="molecule type" value="Genomic_DNA"/>
</dbReference>
<name>A0A6C0LZZ9_9ZZZZ</name>
<accession>A0A6C0LZZ9</accession>
<evidence type="ECO:0000256" key="1">
    <source>
        <dbReference type="SAM" id="Phobius"/>
    </source>
</evidence>
<evidence type="ECO:0000313" key="2">
    <source>
        <dbReference type="EMBL" id="QHU35843.1"/>
    </source>
</evidence>
<sequence>MNECQSAKGKVTGNALIQSMPMLRNDAIVSWVSDDRDPVPCEVGTGVVVIVVTTVGRVLAMSGLYMAIPDTRLYRLSILVFMD</sequence>
<keyword evidence="1" id="KW-0812">Transmembrane</keyword>
<keyword evidence="1" id="KW-0472">Membrane</keyword>
<proteinExistence type="predicted"/>
<feature type="transmembrane region" description="Helical" evidence="1">
    <location>
        <begin position="43"/>
        <end position="68"/>
    </location>
</feature>
<reference evidence="2" key="1">
    <citation type="journal article" date="2020" name="Nature">
        <title>Giant virus diversity and host interactions through global metagenomics.</title>
        <authorList>
            <person name="Schulz F."/>
            <person name="Roux S."/>
            <person name="Paez-Espino D."/>
            <person name="Jungbluth S."/>
            <person name="Walsh D.A."/>
            <person name="Denef V.J."/>
            <person name="McMahon K.D."/>
            <person name="Konstantinidis K.T."/>
            <person name="Eloe-Fadrosh E.A."/>
            <person name="Kyrpides N.C."/>
            <person name="Woyke T."/>
        </authorList>
    </citation>
    <scope>NUCLEOTIDE SEQUENCE</scope>
    <source>
        <strain evidence="2">GVMAG-S-1035085-51</strain>
    </source>
</reference>
<dbReference type="AlphaFoldDB" id="A0A6C0LZZ9"/>